<sequence length="698" mass="79106">MTSSQPLIATSKLALRQTQEESTKVLNALDAVSNEMSVTWQQDDWGPDTLVPGNPNKRQLPPHKDPAMAKRKAASNPTIVKVPDPKIVPIVPLKVQRSVEGLIDPMDGPVLQGKYRRSVLLQKIDFQADLEPLSPQNPIATLSHGLERVLFNPGVHWLQDPRSRVYNFSPYLEHIPKVNDFTFEKLVGFVKSSKDEELQALAQREGRLFAGSTSSLSGMLCHIYFLISEHRPVDISSLGQAFENEDKGFTPGQRMPTSVVFNYKNGSYAIDSDSDIDASKNILTWLGTLLEKFLTTPQSEFKEFLRSTSSEAPTVSEEKPIREAYRYSKSNKFIMRSQLDCVDPRLPGTGVFDIKTRACLPIRMDIMNWEENSGYVLKHAQGLYESFEREYYDLIRSAFLKYGFQVRIGNMDGVIVAYHNTARTFGFQYIPLEEMDKCLYGSEPTAGDRVFQKCVSLLEAISTEIIGCFPQQSVKCLFECLFSERELNVWVQPADWTGDGQPPMHQLVIRTQSFLDNIPVSGNRAINSAPEHPWTIHWSLSHLTEQQDLIYRAYSQAMERKFRAWSIPTGVSVKDLPQFWEAVNHGAPASTEESKPTDGDKSAQSPPQDFDPARFRKADMRVQALRKMARSGREFTKKMLEHDARRRKKIVLGEPYEPEDVIFDQVSESTAATFAKLDRLLEKGGQERQEEDLKEAGH</sequence>
<dbReference type="OrthoDB" id="10249045at2759"/>
<dbReference type="EMBL" id="JACAZF010000007">
    <property type="protein sequence ID" value="KAF7299066.1"/>
    <property type="molecule type" value="Genomic_DNA"/>
</dbReference>
<name>A0A8H6SI28_9AGAR</name>
<evidence type="ECO:0008006" key="4">
    <source>
        <dbReference type="Google" id="ProtNLM"/>
    </source>
</evidence>
<dbReference type="AlphaFoldDB" id="A0A8H6SI28"/>
<feature type="region of interest" description="Disordered" evidence="1">
    <location>
        <begin position="43"/>
        <end position="66"/>
    </location>
</feature>
<gene>
    <name evidence="2" type="ORF">MIND_00854900</name>
</gene>
<dbReference type="InterPro" id="IPR013943">
    <property type="entry name" value="Pet127"/>
</dbReference>
<dbReference type="GO" id="GO:0005740">
    <property type="term" value="C:mitochondrial envelope"/>
    <property type="evidence" value="ECO:0007669"/>
    <property type="project" value="TreeGrafter"/>
</dbReference>
<reference evidence="2" key="1">
    <citation type="submission" date="2020-05" db="EMBL/GenBank/DDBJ databases">
        <title>Mycena genomes resolve the evolution of fungal bioluminescence.</title>
        <authorList>
            <person name="Tsai I.J."/>
        </authorList>
    </citation>
    <scope>NUCLEOTIDE SEQUENCE</scope>
    <source>
        <strain evidence="2">171206Taipei</strain>
    </source>
</reference>
<dbReference type="RefSeq" id="XP_037218454.1">
    <property type="nucleotide sequence ID" value="XM_037365212.1"/>
</dbReference>
<evidence type="ECO:0000313" key="3">
    <source>
        <dbReference type="Proteomes" id="UP000636479"/>
    </source>
</evidence>
<feature type="compositionally biased region" description="Basic and acidic residues" evidence="1">
    <location>
        <begin position="592"/>
        <end position="601"/>
    </location>
</feature>
<evidence type="ECO:0000256" key="1">
    <source>
        <dbReference type="SAM" id="MobiDB-lite"/>
    </source>
</evidence>
<comment type="caution">
    <text evidence="2">The sequence shown here is derived from an EMBL/GenBank/DDBJ whole genome shotgun (WGS) entry which is preliminary data.</text>
</comment>
<dbReference type="GO" id="GO:0000964">
    <property type="term" value="P:mitochondrial RNA 5'-end processing"/>
    <property type="evidence" value="ECO:0007669"/>
    <property type="project" value="TreeGrafter"/>
</dbReference>
<dbReference type="PANTHER" id="PTHR31014:SF0">
    <property type="entry name" value="MITOCHONDRIAL TRANSLATION SYSTEM COMPONENT PET127-RELATED"/>
    <property type="match status" value="1"/>
</dbReference>
<keyword evidence="3" id="KW-1185">Reference proteome</keyword>
<feature type="region of interest" description="Disordered" evidence="1">
    <location>
        <begin position="586"/>
        <end position="615"/>
    </location>
</feature>
<evidence type="ECO:0000313" key="2">
    <source>
        <dbReference type="EMBL" id="KAF7299066.1"/>
    </source>
</evidence>
<dbReference type="Pfam" id="PF08634">
    <property type="entry name" value="Pet127"/>
    <property type="match status" value="1"/>
</dbReference>
<accession>A0A8H6SI28</accession>
<dbReference type="GeneID" id="59347728"/>
<dbReference type="PANTHER" id="PTHR31014">
    <property type="entry name" value="MITOCHONDRIAL TRANSLATION SYSTEM COMPONENT PET127-RELATED"/>
    <property type="match status" value="1"/>
</dbReference>
<dbReference type="Proteomes" id="UP000636479">
    <property type="component" value="Unassembled WGS sequence"/>
</dbReference>
<proteinExistence type="predicted"/>
<organism evidence="2 3">
    <name type="scientific">Mycena indigotica</name>
    <dbReference type="NCBI Taxonomy" id="2126181"/>
    <lineage>
        <taxon>Eukaryota</taxon>
        <taxon>Fungi</taxon>
        <taxon>Dikarya</taxon>
        <taxon>Basidiomycota</taxon>
        <taxon>Agaricomycotina</taxon>
        <taxon>Agaricomycetes</taxon>
        <taxon>Agaricomycetidae</taxon>
        <taxon>Agaricales</taxon>
        <taxon>Marasmiineae</taxon>
        <taxon>Mycenaceae</taxon>
        <taxon>Mycena</taxon>
    </lineage>
</organism>
<protein>
    <recommendedName>
        <fullName evidence="4">Pet127-domain-containing protein</fullName>
    </recommendedName>
</protein>